<dbReference type="EMBL" id="JBHRTR010000028">
    <property type="protein sequence ID" value="MFC3228539.1"/>
    <property type="molecule type" value="Genomic_DNA"/>
</dbReference>
<dbReference type="SUPFAM" id="SSF46458">
    <property type="entry name" value="Globin-like"/>
    <property type="match status" value="1"/>
</dbReference>
<evidence type="ECO:0000256" key="3">
    <source>
        <dbReference type="ARBA" id="ARBA00022723"/>
    </source>
</evidence>
<dbReference type="PANTHER" id="PTHR43396:SF3">
    <property type="entry name" value="FLAVOHEMOPROTEIN"/>
    <property type="match status" value="1"/>
</dbReference>
<evidence type="ECO:0000256" key="4">
    <source>
        <dbReference type="ARBA" id="ARBA00023004"/>
    </source>
</evidence>
<keyword evidence="1 5" id="KW-0349">Heme</keyword>
<gene>
    <name evidence="7" type="ORF">ACFOGJ_14940</name>
</gene>
<keyword evidence="4" id="KW-0408">Iron</keyword>
<keyword evidence="8" id="KW-1185">Reference proteome</keyword>
<dbReference type="Proteomes" id="UP001595528">
    <property type="component" value="Unassembled WGS sequence"/>
</dbReference>
<keyword evidence="5" id="KW-0813">Transport</keyword>
<dbReference type="CDD" id="cd12131">
    <property type="entry name" value="HGbI-like"/>
    <property type="match status" value="1"/>
</dbReference>
<proteinExistence type="inferred from homology"/>
<sequence length="138" mass="15182">MTPEKVALVQESFKKVLPIADAAADIFYDRLFATAPEVRPLFPEDMRGQKKKLMQMLATAVQNLHQVETIVPAVQELGRRHVGYGVREDHYAPVGAALIYTLEQGLGADFTPELRAAWGETYELVAGVMKQAAATEPA</sequence>
<evidence type="ECO:0000259" key="6">
    <source>
        <dbReference type="PROSITE" id="PS01033"/>
    </source>
</evidence>
<evidence type="ECO:0000256" key="2">
    <source>
        <dbReference type="ARBA" id="ARBA00022621"/>
    </source>
</evidence>
<dbReference type="PROSITE" id="PS01033">
    <property type="entry name" value="GLOBIN"/>
    <property type="match status" value="1"/>
</dbReference>
<comment type="caution">
    <text evidence="7">The sequence shown here is derived from an EMBL/GenBank/DDBJ whole genome shotgun (WGS) entry which is preliminary data.</text>
</comment>
<keyword evidence="2 5" id="KW-0561">Oxygen transport</keyword>
<accession>A0ABV7L234</accession>
<evidence type="ECO:0000313" key="7">
    <source>
        <dbReference type="EMBL" id="MFC3228539.1"/>
    </source>
</evidence>
<dbReference type="Gene3D" id="1.10.490.10">
    <property type="entry name" value="Globins"/>
    <property type="match status" value="1"/>
</dbReference>
<evidence type="ECO:0000313" key="8">
    <source>
        <dbReference type="Proteomes" id="UP001595528"/>
    </source>
</evidence>
<name>A0ABV7L234_9PROT</name>
<protein>
    <submittedName>
        <fullName evidence="7">Globin family protein</fullName>
    </submittedName>
</protein>
<reference evidence="8" key="1">
    <citation type="journal article" date="2019" name="Int. J. Syst. Evol. Microbiol.">
        <title>The Global Catalogue of Microorganisms (GCM) 10K type strain sequencing project: providing services to taxonomists for standard genome sequencing and annotation.</title>
        <authorList>
            <consortium name="The Broad Institute Genomics Platform"/>
            <consortium name="The Broad Institute Genome Sequencing Center for Infectious Disease"/>
            <person name="Wu L."/>
            <person name="Ma J."/>
        </authorList>
    </citation>
    <scope>NUCLEOTIDE SEQUENCE [LARGE SCALE GENOMIC DNA]</scope>
    <source>
        <strain evidence="8">KCTC 42964</strain>
    </source>
</reference>
<evidence type="ECO:0000256" key="1">
    <source>
        <dbReference type="ARBA" id="ARBA00022617"/>
    </source>
</evidence>
<dbReference type="RefSeq" id="WP_379901746.1">
    <property type="nucleotide sequence ID" value="NZ_JBHRTR010000028.1"/>
</dbReference>
<dbReference type="Pfam" id="PF00042">
    <property type="entry name" value="Globin"/>
    <property type="match status" value="1"/>
</dbReference>
<evidence type="ECO:0000256" key="5">
    <source>
        <dbReference type="RuleBase" id="RU000356"/>
    </source>
</evidence>
<dbReference type="InterPro" id="IPR012292">
    <property type="entry name" value="Globin/Proto"/>
</dbReference>
<organism evidence="7 8">
    <name type="scientific">Marinibaculum pumilum</name>
    <dbReference type="NCBI Taxonomy" id="1766165"/>
    <lineage>
        <taxon>Bacteria</taxon>
        <taxon>Pseudomonadati</taxon>
        <taxon>Pseudomonadota</taxon>
        <taxon>Alphaproteobacteria</taxon>
        <taxon>Rhodospirillales</taxon>
        <taxon>Rhodospirillaceae</taxon>
        <taxon>Marinibaculum</taxon>
    </lineage>
</organism>
<dbReference type="PANTHER" id="PTHR43396">
    <property type="entry name" value="FLAVOHEMOPROTEIN"/>
    <property type="match status" value="1"/>
</dbReference>
<dbReference type="InterPro" id="IPR009050">
    <property type="entry name" value="Globin-like_sf"/>
</dbReference>
<dbReference type="InterPro" id="IPR000971">
    <property type="entry name" value="Globin"/>
</dbReference>
<comment type="similarity">
    <text evidence="5">Belongs to the globin family.</text>
</comment>
<keyword evidence="3" id="KW-0479">Metal-binding</keyword>
<feature type="domain" description="Globin" evidence="6">
    <location>
        <begin position="1"/>
        <end position="134"/>
    </location>
</feature>